<evidence type="ECO:0000313" key="2">
    <source>
        <dbReference type="Proteomes" id="UP000612361"/>
    </source>
</evidence>
<proteinExistence type="predicted"/>
<comment type="caution">
    <text evidence="1">The sequence shown here is derived from an EMBL/GenBank/DDBJ whole genome shotgun (WGS) entry which is preliminary data.</text>
</comment>
<accession>A0A923KZA6</accession>
<dbReference type="RefSeq" id="WP_186881312.1">
    <property type="nucleotide sequence ID" value="NZ_JACOGG010000009.1"/>
</dbReference>
<evidence type="ECO:0000313" key="1">
    <source>
        <dbReference type="EMBL" id="MBC3935750.1"/>
    </source>
</evidence>
<dbReference type="EMBL" id="JACOGG010000009">
    <property type="protein sequence ID" value="MBC3935750.1"/>
    <property type="molecule type" value="Genomic_DNA"/>
</dbReference>
<name>A0A923KZA6_9BURK</name>
<dbReference type="Proteomes" id="UP000612361">
    <property type="component" value="Unassembled WGS sequence"/>
</dbReference>
<organism evidence="1 2">
    <name type="scientific">Undibacterium rugosum</name>
    <dbReference type="NCBI Taxonomy" id="2762291"/>
    <lineage>
        <taxon>Bacteria</taxon>
        <taxon>Pseudomonadati</taxon>
        <taxon>Pseudomonadota</taxon>
        <taxon>Betaproteobacteria</taxon>
        <taxon>Burkholderiales</taxon>
        <taxon>Oxalobacteraceae</taxon>
        <taxon>Undibacterium</taxon>
    </lineage>
</organism>
<keyword evidence="2" id="KW-1185">Reference proteome</keyword>
<reference evidence="1" key="1">
    <citation type="submission" date="2020-08" db="EMBL/GenBank/DDBJ databases">
        <title>Novel species isolated from subtropical streams in China.</title>
        <authorList>
            <person name="Lu H."/>
        </authorList>
    </citation>
    <scope>NUCLEOTIDE SEQUENCE</scope>
    <source>
        <strain evidence="1">CY7W</strain>
    </source>
</reference>
<sequence>MAHAETTLKEPATAADQQLVSDIQRQLGACFTTVGVQDTFPVIAQFPADKELAIVTLMPQTGPRISDSYHYTLAIDKARQQLYIKQIGGIGGLQKVFGPIKVGTTCQPKS</sequence>
<dbReference type="AlphaFoldDB" id="A0A923KZA6"/>
<gene>
    <name evidence="1" type="ORF">H8K47_10300</name>
</gene>
<protein>
    <submittedName>
        <fullName evidence="1">Uncharacterized protein</fullName>
    </submittedName>
</protein>